<feature type="region of interest" description="Disordered" evidence="1">
    <location>
        <begin position="186"/>
        <end position="216"/>
    </location>
</feature>
<keyword evidence="2" id="KW-1185">Reference proteome</keyword>
<protein>
    <submittedName>
        <fullName evidence="3">Uncharacterized protein LOC113412109</fullName>
    </submittedName>
</protein>
<dbReference type="KEGG" id="nss:113412109"/>
<reference evidence="3" key="1">
    <citation type="submission" date="2025-08" db="UniProtKB">
        <authorList>
            <consortium name="RefSeq"/>
        </authorList>
    </citation>
    <scope>IDENTIFICATION</scope>
</reference>
<dbReference type="GeneID" id="113412109"/>
<sequence length="216" mass="25666">MKKQHWVKKKLCAPSTSMALYYPGMFQNCPYAFLPQVPMHNTYKPLAIMDYNMDYGYNDSLSNQMEYHHIYGPSPFFYPYPFWHFPQVASVPLYQPYSNYRPQMAFQRPSWDLWPEGFVLRGQLHWGRLERVVGPRRDLPDFVKDDLRRVYGTYPKTDVSIMYQNGEFIVKGNPRVGEQEYKIEKTIIRKEPTPTASEAEDSSEEQNRKKKKKAKR</sequence>
<name>A0A6J1TY03_9SAUR</name>
<evidence type="ECO:0000313" key="3">
    <source>
        <dbReference type="RefSeq" id="XP_026523321.1"/>
    </source>
</evidence>
<accession>A0A6J1TY03</accession>
<gene>
    <name evidence="3" type="primary">LOC113412109</name>
</gene>
<dbReference type="RefSeq" id="XP_026523321.1">
    <property type="nucleotide sequence ID" value="XM_026667536.1"/>
</dbReference>
<dbReference type="Proteomes" id="UP000504612">
    <property type="component" value="Unplaced"/>
</dbReference>
<organism evidence="2 3">
    <name type="scientific">Notechis scutatus</name>
    <name type="common">mainland tiger snake</name>
    <dbReference type="NCBI Taxonomy" id="8663"/>
    <lineage>
        <taxon>Eukaryota</taxon>
        <taxon>Metazoa</taxon>
        <taxon>Chordata</taxon>
        <taxon>Craniata</taxon>
        <taxon>Vertebrata</taxon>
        <taxon>Euteleostomi</taxon>
        <taxon>Lepidosauria</taxon>
        <taxon>Squamata</taxon>
        <taxon>Bifurcata</taxon>
        <taxon>Unidentata</taxon>
        <taxon>Episquamata</taxon>
        <taxon>Toxicofera</taxon>
        <taxon>Serpentes</taxon>
        <taxon>Colubroidea</taxon>
        <taxon>Elapidae</taxon>
        <taxon>Hydrophiinae</taxon>
        <taxon>Notechis</taxon>
    </lineage>
</organism>
<dbReference type="AlphaFoldDB" id="A0A6J1TY03"/>
<proteinExistence type="predicted"/>
<evidence type="ECO:0000256" key="1">
    <source>
        <dbReference type="SAM" id="MobiDB-lite"/>
    </source>
</evidence>
<evidence type="ECO:0000313" key="2">
    <source>
        <dbReference type="Proteomes" id="UP000504612"/>
    </source>
</evidence>